<accession>A0A814FG43</accession>
<proteinExistence type="predicted"/>
<dbReference type="EMBL" id="CAJNOC010003499">
    <property type="protein sequence ID" value="CAF0985272.1"/>
    <property type="molecule type" value="Genomic_DNA"/>
</dbReference>
<organism evidence="1 2">
    <name type="scientific">Brachionus calyciflorus</name>
    <dbReference type="NCBI Taxonomy" id="104777"/>
    <lineage>
        <taxon>Eukaryota</taxon>
        <taxon>Metazoa</taxon>
        <taxon>Spiralia</taxon>
        <taxon>Gnathifera</taxon>
        <taxon>Rotifera</taxon>
        <taxon>Eurotatoria</taxon>
        <taxon>Monogononta</taxon>
        <taxon>Pseudotrocha</taxon>
        <taxon>Ploima</taxon>
        <taxon>Brachionidae</taxon>
        <taxon>Brachionus</taxon>
    </lineage>
</organism>
<gene>
    <name evidence="1" type="ORF">OXX778_LOCUS15635</name>
</gene>
<keyword evidence="2" id="KW-1185">Reference proteome</keyword>
<evidence type="ECO:0000313" key="1">
    <source>
        <dbReference type="EMBL" id="CAF0985272.1"/>
    </source>
</evidence>
<comment type="caution">
    <text evidence="1">The sequence shown here is derived from an EMBL/GenBank/DDBJ whole genome shotgun (WGS) entry which is preliminary data.</text>
</comment>
<protein>
    <submittedName>
        <fullName evidence="1">Uncharacterized protein</fullName>
    </submittedName>
</protein>
<reference evidence="1" key="1">
    <citation type="submission" date="2021-02" db="EMBL/GenBank/DDBJ databases">
        <authorList>
            <person name="Nowell W R."/>
        </authorList>
    </citation>
    <scope>NUCLEOTIDE SEQUENCE</scope>
    <source>
        <strain evidence="1">Ploen Becks lab</strain>
    </source>
</reference>
<sequence>MIITEKWSDASMGLLIALAVYCKDDEMSMYRALLLEKLNDCDEIEDQNESEGIYDDYNNNINCINLFKLQKLKIQQEVLSRNGTSKGRKAPISKRTIFFKKRI</sequence>
<name>A0A814FG43_9BILA</name>
<evidence type="ECO:0000313" key="2">
    <source>
        <dbReference type="Proteomes" id="UP000663879"/>
    </source>
</evidence>
<dbReference type="AlphaFoldDB" id="A0A814FG43"/>
<dbReference type="Proteomes" id="UP000663879">
    <property type="component" value="Unassembled WGS sequence"/>
</dbReference>